<dbReference type="EMBL" id="JANAKD010000579">
    <property type="protein sequence ID" value="KAJ3492617.1"/>
    <property type="molecule type" value="Genomic_DNA"/>
</dbReference>
<organism evidence="1 2">
    <name type="scientific">Lecanicillium saksenae</name>
    <dbReference type="NCBI Taxonomy" id="468837"/>
    <lineage>
        <taxon>Eukaryota</taxon>
        <taxon>Fungi</taxon>
        <taxon>Dikarya</taxon>
        <taxon>Ascomycota</taxon>
        <taxon>Pezizomycotina</taxon>
        <taxon>Sordariomycetes</taxon>
        <taxon>Hypocreomycetidae</taxon>
        <taxon>Hypocreales</taxon>
        <taxon>Cordycipitaceae</taxon>
        <taxon>Lecanicillium</taxon>
    </lineage>
</organism>
<name>A0ACC1QVC6_9HYPO</name>
<keyword evidence="2" id="KW-1185">Reference proteome</keyword>
<gene>
    <name evidence="1" type="ORF">NLG97_g5269</name>
</gene>
<protein>
    <submittedName>
        <fullName evidence="1">Uncharacterized protein</fullName>
    </submittedName>
</protein>
<evidence type="ECO:0000313" key="1">
    <source>
        <dbReference type="EMBL" id="KAJ3492617.1"/>
    </source>
</evidence>
<evidence type="ECO:0000313" key="2">
    <source>
        <dbReference type="Proteomes" id="UP001148737"/>
    </source>
</evidence>
<sequence>MLSLAIKGPILGWLIANLASGSPEYSDNYSSSKADVCSAQPTKTVFVTLTSSVKQSTVSIPSGASVETTTIIVSPVQSHAKTDATADAVSSELTAARSTTASSASSGASHPTADILSEEYSTVSRTILSTRTVTLTVAPSGKSGVATEVKGTSTGSAVNEQPSDATTCITHTVLGPDGRPTVVESTIVSNQAATTDSVILGTLLPTNSASATAPGVPVPSYGGTITSGLPIHTSFTAIGPDGSSTIVDTTWIIPIPPTSVISGLNPLPSGIISSGRVVSGLPSNTVSAATAESPVTSIIGTPTCTTVTVVGPDMRPTVTELTIIAPTGAATVTSSNLAPPSFVAPASMTNLASQPPITSNSVVTTITWKVIGADGTVSPIIQTITAPSGSIVNGIPTSLPAAVTAQLPKPAATISSELVPLLTPYGSSTAAEPTPSRVISLVSGLGSITTFVSAPPPIGNAPIITDEPPAYSLDTALPLSSYETPIGLPTLGGSPIPYGTKSPDDGWISSILYGSLPTPTPPPNTPAPAPPVPETPEPTPEPLPTSATPVVPETLTTLITSTWTNVIPEQTTTRVIKFPLTTMATITIPHGPALRKRLLRRQSSLETLFPFSNSSTSPAPFTENTSLISSLSSLLLTPVTTPTPQTSTIPTSTIPITSANTTTIVPGESYPTICTTGGDKVGNLTVNFDNLLPGPLLNPAGDLWFSEGFLVAPPSSPPTDAYIPSSGSQLVEFLPPALVPDVPFEGSGDTAEISVGPNEISPCFRFNFYGASLGCAAEGVEQWCEFEFSAYTYNEALGSEASLSWSETKRVPACPNFPHGPCPLTPVQLDGYNNVASILVTVRVGLELRAWWGDDFQIGWTDNTCEATTCRDNAVSRRAKREVFSRASRRGVWQWTPNGPRKLDDDYVWSSFE</sequence>
<dbReference type="Proteomes" id="UP001148737">
    <property type="component" value="Unassembled WGS sequence"/>
</dbReference>
<proteinExistence type="predicted"/>
<accession>A0ACC1QVC6</accession>
<comment type="caution">
    <text evidence="1">The sequence shown here is derived from an EMBL/GenBank/DDBJ whole genome shotgun (WGS) entry which is preliminary data.</text>
</comment>
<reference evidence="1" key="1">
    <citation type="submission" date="2022-07" db="EMBL/GenBank/DDBJ databases">
        <title>Genome Sequence of Lecanicillium saksenae.</title>
        <authorList>
            <person name="Buettner E."/>
        </authorList>
    </citation>
    <scope>NUCLEOTIDE SEQUENCE</scope>
    <source>
        <strain evidence="1">VT-O1</strain>
    </source>
</reference>